<keyword evidence="3" id="KW-1185">Reference proteome</keyword>
<feature type="compositionally biased region" description="Gly residues" evidence="1">
    <location>
        <begin position="45"/>
        <end position="54"/>
    </location>
</feature>
<name>A0A3M2L1E5_9ACTN</name>
<feature type="region of interest" description="Disordered" evidence="1">
    <location>
        <begin position="12"/>
        <end position="71"/>
    </location>
</feature>
<accession>A0A3M2L1E5</accession>
<dbReference type="RefSeq" id="WP_122399459.1">
    <property type="nucleotide sequence ID" value="NZ_RFFJ01000217.1"/>
</dbReference>
<dbReference type="EMBL" id="RFFJ01000217">
    <property type="protein sequence ID" value="RMI31559.1"/>
    <property type="molecule type" value="Genomic_DNA"/>
</dbReference>
<feature type="compositionally biased region" description="Gly residues" evidence="1">
    <location>
        <begin position="22"/>
        <end position="31"/>
    </location>
</feature>
<evidence type="ECO:0000256" key="1">
    <source>
        <dbReference type="SAM" id="MobiDB-lite"/>
    </source>
</evidence>
<comment type="caution">
    <text evidence="2">The sequence shown here is derived from an EMBL/GenBank/DDBJ whole genome shotgun (WGS) entry which is preliminary data.</text>
</comment>
<sequence>MAAAIAASTVLTSCGDDDEDGGGGLPGGGLPGFEMNEELELDTTGGFGDGGAEGDGAPDPEAGGRPDIEGDPAWFARWEADGLTLYTTADGVLYGNSGTGETCRQSSGVLGALDWEPVLFMCQGSAANATLRLSGDTMAIEWSDRTEQLNRAESLADQTVDLDSLESTILN</sequence>
<protein>
    <submittedName>
        <fullName evidence="2">Uncharacterized protein</fullName>
    </submittedName>
</protein>
<reference evidence="2 3" key="1">
    <citation type="submission" date="2018-10" db="EMBL/GenBank/DDBJ databases">
        <title>Isolation, diversity and antifungal activity of actinobacteria from wheat.</title>
        <authorList>
            <person name="Han C."/>
        </authorList>
    </citation>
    <scope>NUCLEOTIDE SEQUENCE [LARGE SCALE GENOMIC DNA]</scope>
    <source>
        <strain evidence="2 3">NEAU-YY642</strain>
    </source>
</reference>
<gene>
    <name evidence="2" type="ORF">EBN88_25795</name>
</gene>
<organism evidence="2 3">
    <name type="scientific">Streptomyces triticirhizae</name>
    <dbReference type="NCBI Taxonomy" id="2483353"/>
    <lineage>
        <taxon>Bacteria</taxon>
        <taxon>Bacillati</taxon>
        <taxon>Actinomycetota</taxon>
        <taxon>Actinomycetes</taxon>
        <taxon>Kitasatosporales</taxon>
        <taxon>Streptomycetaceae</taxon>
        <taxon>Streptomyces</taxon>
    </lineage>
</organism>
<dbReference type="AlphaFoldDB" id="A0A3M2L1E5"/>
<proteinExistence type="predicted"/>
<dbReference type="Proteomes" id="UP000278673">
    <property type="component" value="Unassembled WGS sequence"/>
</dbReference>
<evidence type="ECO:0000313" key="3">
    <source>
        <dbReference type="Proteomes" id="UP000278673"/>
    </source>
</evidence>
<evidence type="ECO:0000313" key="2">
    <source>
        <dbReference type="EMBL" id="RMI31559.1"/>
    </source>
</evidence>